<dbReference type="KEGG" id="arep:ID810_02495"/>
<reference evidence="2 3" key="1">
    <citation type="submission" date="2020-11" db="EMBL/GenBank/DDBJ databases">
        <title>Actinomyces sp. ZJ750.</title>
        <authorList>
            <person name="Zhou J."/>
        </authorList>
    </citation>
    <scope>NUCLEOTIDE SEQUENCE [LARGE SCALE GENOMIC DNA]</scope>
    <source>
        <strain evidence="2 3">ZJ750</strain>
    </source>
</reference>
<protein>
    <recommendedName>
        <fullName evidence="4">SAF domain-containing protein</fullName>
    </recommendedName>
</protein>
<proteinExistence type="predicted"/>
<evidence type="ECO:0008006" key="4">
    <source>
        <dbReference type="Google" id="ProtNLM"/>
    </source>
</evidence>
<dbReference type="AlphaFoldDB" id="A0A7T0PYC5"/>
<gene>
    <name evidence="2" type="ORF">ID810_02495</name>
</gene>
<dbReference type="Proteomes" id="UP000594637">
    <property type="component" value="Chromosome"/>
</dbReference>
<dbReference type="EMBL" id="CP063989">
    <property type="protein sequence ID" value="QPL06505.1"/>
    <property type="molecule type" value="Genomic_DNA"/>
</dbReference>
<name>A0A7T0PYC5_9ACTO</name>
<feature type="signal peptide" evidence="1">
    <location>
        <begin position="1"/>
        <end position="22"/>
    </location>
</feature>
<organism evidence="2 3">
    <name type="scientific">Actinomyces respiraculi</name>
    <dbReference type="NCBI Taxonomy" id="2744574"/>
    <lineage>
        <taxon>Bacteria</taxon>
        <taxon>Bacillati</taxon>
        <taxon>Actinomycetota</taxon>
        <taxon>Actinomycetes</taxon>
        <taxon>Actinomycetales</taxon>
        <taxon>Actinomycetaceae</taxon>
        <taxon>Actinomyces</taxon>
    </lineage>
</organism>
<keyword evidence="1" id="KW-0732">Signal</keyword>
<keyword evidence="3" id="KW-1185">Reference proteome</keyword>
<evidence type="ECO:0000313" key="3">
    <source>
        <dbReference type="Proteomes" id="UP000594637"/>
    </source>
</evidence>
<accession>A0A7T0PYC5</accession>
<evidence type="ECO:0000313" key="2">
    <source>
        <dbReference type="EMBL" id="QPL06505.1"/>
    </source>
</evidence>
<feature type="chain" id="PRO_5032311912" description="SAF domain-containing protein" evidence="1">
    <location>
        <begin position="23"/>
        <end position="192"/>
    </location>
</feature>
<evidence type="ECO:0000256" key="1">
    <source>
        <dbReference type="SAM" id="SignalP"/>
    </source>
</evidence>
<sequence length="192" mass="18599">MAAGVALVGASVVLGGWAVSLAADTQPLYVLAQDVVPGDDLTAEGVLTVVDSHPGTGSYVGVGNLPDDAVAAQALRAGDLLPASAVANGQDLALRAVVLNVASSLPAGTSTGDIVDLWALPAARTSTEAGSDEAAVVAQGLIVSRVGETDGAILGGTTTSVEVLVPEDLVGAVLTAVGQGGSLVLVPTGQLA</sequence>